<dbReference type="PROSITE" id="PS50113">
    <property type="entry name" value="PAC"/>
    <property type="match status" value="2"/>
</dbReference>
<reference key="2">
    <citation type="submission" date="2011-05" db="EMBL/GenBank/DDBJ databases">
        <title>Complete genome sequence of the aerobic marine methanotroph Methylomonas methanica MC09.</title>
        <authorList>
            <person name="Boden R."/>
            <person name="Cunliffe M."/>
            <person name="Scanlan J."/>
            <person name="Moussard H."/>
            <person name="Kits K.D."/>
            <person name="Klotz M."/>
            <person name="Jetten M."/>
            <person name="Vuilleumier S."/>
            <person name="Han J."/>
            <person name="Peters L."/>
            <person name="Mikhailova N."/>
            <person name="Teshima H."/>
            <person name="Tapia R."/>
            <person name="Kyrpides N."/>
            <person name="Ivanova N."/>
            <person name="Pagani I."/>
            <person name="Cheng J.-F."/>
            <person name="Goodwin L."/>
            <person name="Han C."/>
            <person name="Hauser L."/>
            <person name="Land M."/>
            <person name="Lapidus A."/>
            <person name="Lucas S."/>
            <person name="Pitluck S."/>
            <person name="Woyke T."/>
            <person name="Stein L.Y."/>
            <person name="Murrell C."/>
        </authorList>
    </citation>
    <scope>NUCLEOTIDE SEQUENCE</scope>
    <source>
        <strain>MC09</strain>
    </source>
</reference>
<evidence type="ECO:0000259" key="4">
    <source>
        <dbReference type="PROSITE" id="PS50113"/>
    </source>
</evidence>
<evidence type="ECO:0000313" key="6">
    <source>
        <dbReference type="EMBL" id="AEF99434.1"/>
    </source>
</evidence>
<dbReference type="SMART" id="SM00086">
    <property type="entry name" value="PAC"/>
    <property type="match status" value="2"/>
</dbReference>
<dbReference type="CDD" id="cd01949">
    <property type="entry name" value="GGDEF"/>
    <property type="match status" value="1"/>
</dbReference>
<comment type="cofactor">
    <cofactor evidence="1">
        <name>Mg(2+)</name>
        <dbReference type="ChEBI" id="CHEBI:18420"/>
    </cofactor>
</comment>
<dbReference type="InterPro" id="IPR013655">
    <property type="entry name" value="PAS_fold_3"/>
</dbReference>
<dbReference type="Pfam" id="PF08447">
    <property type="entry name" value="PAS_3"/>
    <property type="match status" value="2"/>
</dbReference>
<dbReference type="SUPFAM" id="SSF55785">
    <property type="entry name" value="PYP-like sensor domain (PAS domain)"/>
    <property type="match status" value="2"/>
</dbReference>
<dbReference type="SMART" id="SM00091">
    <property type="entry name" value="PAS"/>
    <property type="match status" value="2"/>
</dbReference>
<dbReference type="HOGENOM" id="CLU_000445_11_4_6"/>
<reference evidence="7" key="3">
    <citation type="submission" date="2011-05" db="EMBL/GenBank/DDBJ databases">
        <title>Complete sequence of Methylomonas methanica MC09.</title>
        <authorList>
            <consortium name="US DOE Joint Genome Institute"/>
            <person name="Lucas S."/>
            <person name="Han J."/>
            <person name="Lapidus A."/>
            <person name="Cheng J.-F."/>
            <person name="Goodwin L."/>
            <person name="Pitluck S."/>
            <person name="Peters L."/>
            <person name="Mikhailova N."/>
            <person name="Teshima H."/>
            <person name="Han C."/>
            <person name="Tapia R."/>
            <person name="Land M."/>
            <person name="Hauser L."/>
            <person name="Kyrpides N."/>
            <person name="Ivanova N."/>
            <person name="Pagani I."/>
            <person name="Stein L."/>
            <person name="Woyke T."/>
        </authorList>
    </citation>
    <scope>NUCLEOTIDE SEQUENCE [LARGE SCALE GENOMIC DNA]</scope>
    <source>
        <strain evidence="7">MC09</strain>
    </source>
</reference>
<keyword evidence="2" id="KW-0472">Membrane</keyword>
<dbReference type="PROSITE" id="PS50887">
    <property type="entry name" value="GGDEF"/>
    <property type="match status" value="1"/>
</dbReference>
<dbReference type="SMART" id="SM00267">
    <property type="entry name" value="GGDEF"/>
    <property type="match status" value="1"/>
</dbReference>
<organism evidence="6 7">
    <name type="scientific">Methylomonas methanica (strain DSM 25384 / MC09)</name>
    <dbReference type="NCBI Taxonomy" id="857087"/>
    <lineage>
        <taxon>Bacteria</taxon>
        <taxon>Pseudomonadati</taxon>
        <taxon>Pseudomonadota</taxon>
        <taxon>Gammaproteobacteria</taxon>
        <taxon>Methylococcales</taxon>
        <taxon>Methylococcaceae</taxon>
        <taxon>Methylomonas</taxon>
    </lineage>
</organism>
<evidence type="ECO:0000259" key="3">
    <source>
        <dbReference type="PROSITE" id="PS50112"/>
    </source>
</evidence>
<feature type="domain" description="PAC" evidence="4">
    <location>
        <begin position="295"/>
        <end position="347"/>
    </location>
</feature>
<protein>
    <submittedName>
        <fullName evidence="6">Diguanylate cyclase with PAS/PAC sensor</fullName>
    </submittedName>
</protein>
<gene>
    <name evidence="6" type="ordered locus">Metme_0997</name>
</gene>
<dbReference type="PANTHER" id="PTHR46663:SF4">
    <property type="entry name" value="DIGUANYLATE CYCLASE DGCT-RELATED"/>
    <property type="match status" value="1"/>
</dbReference>
<dbReference type="PANTHER" id="PTHR46663">
    <property type="entry name" value="DIGUANYLATE CYCLASE DGCT-RELATED"/>
    <property type="match status" value="1"/>
</dbReference>
<feature type="domain" description="PAS" evidence="3">
    <location>
        <begin position="117"/>
        <end position="161"/>
    </location>
</feature>
<dbReference type="RefSeq" id="WP_013817701.1">
    <property type="nucleotide sequence ID" value="NC_015572.1"/>
</dbReference>
<dbReference type="InterPro" id="IPR029787">
    <property type="entry name" value="Nucleotide_cyclase"/>
</dbReference>
<dbReference type="InterPro" id="IPR000700">
    <property type="entry name" value="PAS-assoc_C"/>
</dbReference>
<evidence type="ECO:0000256" key="1">
    <source>
        <dbReference type="ARBA" id="ARBA00001946"/>
    </source>
</evidence>
<dbReference type="InterPro" id="IPR000014">
    <property type="entry name" value="PAS"/>
</dbReference>
<dbReference type="eggNOG" id="COG2202">
    <property type="taxonomic scope" value="Bacteria"/>
</dbReference>
<dbReference type="CDD" id="cd00130">
    <property type="entry name" value="PAS"/>
    <property type="match status" value="2"/>
</dbReference>
<reference evidence="6 7" key="1">
    <citation type="journal article" date="2011" name="J. Bacteriol.">
        <title>Complete Genome Sequence of the Aerobic Marine Methanotroph Methylomonas methanica MC09.</title>
        <authorList>
            <person name="Boden R."/>
            <person name="Cunliffe M."/>
            <person name="Scanlan J."/>
            <person name="Moussard H."/>
            <person name="Kits K.D."/>
            <person name="Klotz M.G."/>
            <person name="Jetten M.S."/>
            <person name="Vuilleumier S."/>
            <person name="Han J."/>
            <person name="Peters L."/>
            <person name="Mikhailova N."/>
            <person name="Teshima H."/>
            <person name="Tapia R."/>
            <person name="Kyrpides N."/>
            <person name="Ivanova N."/>
            <person name="Pagani I."/>
            <person name="Cheng J.F."/>
            <person name="Goodwin L."/>
            <person name="Han C."/>
            <person name="Hauser L."/>
            <person name="Land M.L."/>
            <person name="Lapidus A."/>
            <person name="Lucas S."/>
            <person name="Pitluck S."/>
            <person name="Woyke T."/>
            <person name="Stein L."/>
            <person name="Murrell J.C."/>
        </authorList>
    </citation>
    <scope>NUCLEOTIDE SEQUENCE [LARGE SCALE GENOMIC DNA]</scope>
    <source>
        <strain evidence="6 7">MC09</strain>
    </source>
</reference>
<dbReference type="InterPro" id="IPR043128">
    <property type="entry name" value="Rev_trsase/Diguanyl_cyclase"/>
</dbReference>
<dbReference type="InterPro" id="IPR035965">
    <property type="entry name" value="PAS-like_dom_sf"/>
</dbReference>
<feature type="domain" description="GGDEF" evidence="5">
    <location>
        <begin position="379"/>
        <end position="512"/>
    </location>
</feature>
<dbReference type="GO" id="GO:0003824">
    <property type="term" value="F:catalytic activity"/>
    <property type="evidence" value="ECO:0007669"/>
    <property type="project" value="UniProtKB-ARBA"/>
</dbReference>
<evidence type="ECO:0000313" key="7">
    <source>
        <dbReference type="Proteomes" id="UP000008888"/>
    </source>
</evidence>
<dbReference type="OrthoDB" id="9812260at2"/>
<dbReference type="AlphaFoldDB" id="F9ZV01"/>
<dbReference type="KEGG" id="mmt:Metme_0997"/>
<dbReference type="eggNOG" id="COG3706">
    <property type="taxonomic scope" value="Bacteria"/>
</dbReference>
<dbReference type="InterPro" id="IPR052163">
    <property type="entry name" value="DGC-Regulatory_Protein"/>
</dbReference>
<evidence type="ECO:0000256" key="2">
    <source>
        <dbReference type="SAM" id="Phobius"/>
    </source>
</evidence>
<keyword evidence="2" id="KW-1133">Transmembrane helix</keyword>
<dbReference type="EMBL" id="CP002738">
    <property type="protein sequence ID" value="AEF99434.1"/>
    <property type="molecule type" value="Genomic_DNA"/>
</dbReference>
<evidence type="ECO:0000259" key="5">
    <source>
        <dbReference type="PROSITE" id="PS50887"/>
    </source>
</evidence>
<feature type="transmembrane region" description="Helical" evidence="2">
    <location>
        <begin position="20"/>
        <end position="43"/>
    </location>
</feature>
<proteinExistence type="predicted"/>
<dbReference type="Pfam" id="PF00990">
    <property type="entry name" value="GGDEF"/>
    <property type="match status" value="1"/>
</dbReference>
<dbReference type="SUPFAM" id="SSF55073">
    <property type="entry name" value="Nucleotide cyclase"/>
    <property type="match status" value="1"/>
</dbReference>
<dbReference type="STRING" id="857087.Metme_0997"/>
<dbReference type="PROSITE" id="PS50112">
    <property type="entry name" value="PAS"/>
    <property type="match status" value="2"/>
</dbReference>
<dbReference type="FunFam" id="3.30.70.270:FF:000001">
    <property type="entry name" value="Diguanylate cyclase domain protein"/>
    <property type="match status" value="1"/>
</dbReference>
<dbReference type="InterPro" id="IPR000160">
    <property type="entry name" value="GGDEF_dom"/>
</dbReference>
<dbReference type="Gene3D" id="3.30.450.20">
    <property type="entry name" value="PAS domain"/>
    <property type="match status" value="2"/>
</dbReference>
<feature type="transmembrane region" description="Helical" evidence="2">
    <location>
        <begin position="49"/>
        <end position="72"/>
    </location>
</feature>
<dbReference type="Gene3D" id="3.30.70.270">
    <property type="match status" value="1"/>
</dbReference>
<keyword evidence="7" id="KW-1185">Reference proteome</keyword>
<dbReference type="InterPro" id="IPR001610">
    <property type="entry name" value="PAC"/>
</dbReference>
<dbReference type="NCBIfam" id="TIGR00229">
    <property type="entry name" value="sensory_box"/>
    <property type="match status" value="2"/>
</dbReference>
<feature type="domain" description="PAS" evidence="3">
    <location>
        <begin position="219"/>
        <end position="291"/>
    </location>
</feature>
<sequence length="512" mass="58415">MKGRFGKQYRNGFDGSIKKLTLIFLGATAVWFLVIELLLIRLISDPVRWYWLNIAKDIGFIVLGAGLFFALLRHYVNEQSKCISELAQSEESLHRILAGSQLGFWDGNLLTGEVKRNAIWAEMLGYSLDDIAFNTQQWSDFVHPDDREAAWESIHAVLEGRTEEHQMIYRMRTREGGYKWILDRARVTRRDAHGNPIRMSGTHSDVTKLKVAEEALKNSEERFRRIFETTGVGMSQEGLDGRFLLVNDTFCHVTGYSREELLNQKKNFQSLTHPDDLPIQLQLLERFCQGEINRYDIEKRYIRKDGSVAWVKLSIALLKDSDDNPMSLIVATQDITRLKGLQQELELRAHIDYLTEIPNRRYFMELAEHELARAQRYGNDVAILMLDIDYFKQVNDQYGHKAGDKVLHKIANIMQGMLREVDILGRLGGEEFAIVLPQTNRAMAMEVAERLRSRVADTVLMLDDGISLSITLSIGVAMMTPQLVDLDSVIGQADKGLYQAKAGGRNNVVFSA</sequence>
<keyword evidence="2" id="KW-0812">Transmembrane</keyword>
<feature type="domain" description="PAC" evidence="4">
    <location>
        <begin position="165"/>
        <end position="218"/>
    </location>
</feature>
<dbReference type="Proteomes" id="UP000008888">
    <property type="component" value="Chromosome"/>
</dbReference>
<accession>F9ZV01</accession>
<dbReference type="NCBIfam" id="TIGR00254">
    <property type="entry name" value="GGDEF"/>
    <property type="match status" value="1"/>
</dbReference>
<name>F9ZV01_METMM</name>